<dbReference type="Gene3D" id="2.160.20.10">
    <property type="entry name" value="Single-stranded right-handed beta-helix, Pectin lyase-like"/>
    <property type="match status" value="1"/>
</dbReference>
<comment type="pathway">
    <text evidence="2 8">Glycan metabolism; pectin degradation; 2-dehydro-3-deoxy-D-gluconate from pectin: step 2/5.</text>
</comment>
<evidence type="ECO:0000256" key="8">
    <source>
        <dbReference type="RuleBase" id="RU361123"/>
    </source>
</evidence>
<proteinExistence type="inferred from homology"/>
<dbReference type="AlphaFoldDB" id="A0A8T0IIA9"/>
<dbReference type="Pfam" id="PF00544">
    <property type="entry name" value="Pectate_lyase_4"/>
    <property type="match status" value="1"/>
</dbReference>
<keyword evidence="6 8" id="KW-0106">Calcium</keyword>
<evidence type="ECO:0000256" key="3">
    <source>
        <dbReference type="ARBA" id="ARBA00012272"/>
    </source>
</evidence>
<dbReference type="PANTHER" id="PTHR31683">
    <property type="entry name" value="PECTATE LYASE 18-RELATED"/>
    <property type="match status" value="1"/>
</dbReference>
<keyword evidence="4 8" id="KW-0479">Metal-binding</keyword>
<dbReference type="EC" id="4.2.2.2" evidence="3 8"/>
<dbReference type="GO" id="GO:0046872">
    <property type="term" value="F:metal ion binding"/>
    <property type="evidence" value="ECO:0007669"/>
    <property type="project" value="UniProtKB-KW"/>
</dbReference>
<dbReference type="InterPro" id="IPR045032">
    <property type="entry name" value="PEL"/>
</dbReference>
<dbReference type="PANTHER" id="PTHR31683:SF18">
    <property type="entry name" value="PECTATE LYASE 21-RELATED"/>
    <property type="match status" value="1"/>
</dbReference>
<dbReference type="GO" id="GO:0030570">
    <property type="term" value="F:pectate lyase activity"/>
    <property type="evidence" value="ECO:0007669"/>
    <property type="project" value="UniProtKB-EC"/>
</dbReference>
<dbReference type="InterPro" id="IPR018082">
    <property type="entry name" value="AmbAllergen"/>
</dbReference>
<feature type="signal peptide" evidence="8">
    <location>
        <begin position="1"/>
        <end position="22"/>
    </location>
</feature>
<gene>
    <name evidence="10" type="ORF">KC19_3G068200</name>
</gene>
<comment type="catalytic activity">
    <reaction evidence="1 8">
        <text>Eliminative cleavage of (1-&gt;4)-alpha-D-galacturonan to give oligosaccharides with 4-deoxy-alpha-D-galact-4-enuronosyl groups at their non-reducing ends.</text>
        <dbReference type="EC" id="4.2.2.2"/>
    </reaction>
</comment>
<dbReference type="SMART" id="SM00656">
    <property type="entry name" value="Amb_all"/>
    <property type="match status" value="1"/>
</dbReference>
<dbReference type="EMBL" id="CM026423">
    <property type="protein sequence ID" value="KAG0582547.1"/>
    <property type="molecule type" value="Genomic_DNA"/>
</dbReference>
<dbReference type="Proteomes" id="UP000822688">
    <property type="component" value="Chromosome 3"/>
</dbReference>
<comment type="similarity">
    <text evidence="8">Belongs to the polysaccharide lyase 1 family.</text>
</comment>
<comment type="cofactor">
    <cofactor evidence="8">
        <name>Ca(2+)</name>
        <dbReference type="ChEBI" id="CHEBI:29108"/>
    </cofactor>
    <text evidence="8">Binds 1 Ca(2+) ion. Required for its activity.</text>
</comment>
<evidence type="ECO:0000256" key="1">
    <source>
        <dbReference type="ARBA" id="ARBA00000695"/>
    </source>
</evidence>
<feature type="chain" id="PRO_5036511323" description="Pectate lyase" evidence="8">
    <location>
        <begin position="23"/>
        <end position="524"/>
    </location>
</feature>
<evidence type="ECO:0000256" key="5">
    <source>
        <dbReference type="ARBA" id="ARBA00022729"/>
    </source>
</evidence>
<evidence type="ECO:0000256" key="2">
    <source>
        <dbReference type="ARBA" id="ARBA00005220"/>
    </source>
</evidence>
<dbReference type="SUPFAM" id="SSF51126">
    <property type="entry name" value="Pectin lyase-like"/>
    <property type="match status" value="1"/>
</dbReference>
<name>A0A8T0IIA9_CERPU</name>
<dbReference type="PRINTS" id="PR00807">
    <property type="entry name" value="AMBALLERGEN"/>
</dbReference>
<dbReference type="InterPro" id="IPR011050">
    <property type="entry name" value="Pectin_lyase_fold/virulence"/>
</dbReference>
<dbReference type="InterPro" id="IPR002022">
    <property type="entry name" value="Pec_lyase"/>
</dbReference>
<keyword evidence="11" id="KW-1185">Reference proteome</keyword>
<keyword evidence="5 8" id="KW-0732">Signal</keyword>
<reference evidence="10" key="1">
    <citation type="submission" date="2020-06" db="EMBL/GenBank/DDBJ databases">
        <title>WGS assembly of Ceratodon purpureus strain R40.</title>
        <authorList>
            <person name="Carey S.B."/>
            <person name="Jenkins J."/>
            <person name="Shu S."/>
            <person name="Lovell J.T."/>
            <person name="Sreedasyam A."/>
            <person name="Maumus F."/>
            <person name="Tiley G.P."/>
            <person name="Fernandez-Pozo N."/>
            <person name="Barry K."/>
            <person name="Chen C."/>
            <person name="Wang M."/>
            <person name="Lipzen A."/>
            <person name="Daum C."/>
            <person name="Saski C.A."/>
            <person name="Payton A.C."/>
            <person name="Mcbreen J.C."/>
            <person name="Conrad R.E."/>
            <person name="Kollar L.M."/>
            <person name="Olsson S."/>
            <person name="Huttunen S."/>
            <person name="Landis J.B."/>
            <person name="Wickett N.J."/>
            <person name="Johnson M.G."/>
            <person name="Rensing S.A."/>
            <person name="Grimwood J."/>
            <person name="Schmutz J."/>
            <person name="Mcdaniel S.F."/>
        </authorList>
    </citation>
    <scope>NUCLEOTIDE SEQUENCE</scope>
    <source>
        <strain evidence="10">R40</strain>
    </source>
</reference>
<comment type="caution">
    <text evidence="10">The sequence shown here is derived from an EMBL/GenBank/DDBJ whole genome shotgun (WGS) entry which is preliminary data.</text>
</comment>
<dbReference type="InterPro" id="IPR012334">
    <property type="entry name" value="Pectin_lyas_fold"/>
</dbReference>
<evidence type="ECO:0000256" key="4">
    <source>
        <dbReference type="ARBA" id="ARBA00022723"/>
    </source>
</evidence>
<keyword evidence="7 8" id="KW-0456">Lyase</keyword>
<dbReference type="EMBL" id="CM026423">
    <property type="protein sequence ID" value="KAG0582548.1"/>
    <property type="molecule type" value="Genomic_DNA"/>
</dbReference>
<accession>A0A8T0IIA9</accession>
<protein>
    <recommendedName>
        <fullName evidence="3 8">Pectate lyase</fullName>
        <ecNumber evidence="3 8">4.2.2.2</ecNumber>
    </recommendedName>
</protein>
<evidence type="ECO:0000313" key="11">
    <source>
        <dbReference type="Proteomes" id="UP000822688"/>
    </source>
</evidence>
<organism evidence="10 11">
    <name type="scientific">Ceratodon purpureus</name>
    <name type="common">Fire moss</name>
    <name type="synonym">Dicranum purpureum</name>
    <dbReference type="NCBI Taxonomy" id="3225"/>
    <lineage>
        <taxon>Eukaryota</taxon>
        <taxon>Viridiplantae</taxon>
        <taxon>Streptophyta</taxon>
        <taxon>Embryophyta</taxon>
        <taxon>Bryophyta</taxon>
        <taxon>Bryophytina</taxon>
        <taxon>Bryopsida</taxon>
        <taxon>Dicranidae</taxon>
        <taxon>Pseudoditrichales</taxon>
        <taxon>Ditrichaceae</taxon>
        <taxon>Ceratodon</taxon>
    </lineage>
</organism>
<evidence type="ECO:0000256" key="7">
    <source>
        <dbReference type="ARBA" id="ARBA00023239"/>
    </source>
</evidence>
<evidence type="ECO:0000256" key="6">
    <source>
        <dbReference type="ARBA" id="ARBA00022837"/>
    </source>
</evidence>
<evidence type="ECO:0000313" key="10">
    <source>
        <dbReference type="EMBL" id="KAG0582547.1"/>
    </source>
</evidence>
<sequence length="524" mass="57321">MARQKMMVAVLLLVLLSSTCSAADEEAEVAPPQYTYTLRALGNITSNLELVATEGEVVAEDCERQIQSANETLTWIATQLPSSNLDLLQSADFFRSAAKAVSACNAYLSVRADSLPIAVYRTSRNGLSTAHQMLTQMYTDCEVVMAKMDNELNKTGNLGNGISRSNNSHAVTPTEDDEDIQGCANVHPTNCQFSACGKGRRLPLCAFGYASGVSGGLKGISYVVTNDEDDHKKPSPGSLRYGIIQGGQAHGGVWITFARSMVITLTDLLWVKSGTTIDGRGYNVTITGRSIVLCGVSNVILHNFQISTVGESDTVHIFAGSSKVWVDHVTSTDAKLGLVSVLQGSTDVTISNCHLSNYNFNQLLGASDFDKEDADMRVSVYRNWFKDSMQRMPHCRWGICHVLNNLYSNWGYYALGARARGKIYSEYNAFLASRRTEITPWFNGIGLNYDRSIFISSSKDVFLNGSTLHEFLSPETTDSVEQQGAIYKNDKMYPPVIPPTTLNNVLPRCVGAVFGHRLQQCSQA</sequence>
<evidence type="ECO:0000259" key="9">
    <source>
        <dbReference type="SMART" id="SM00656"/>
    </source>
</evidence>
<feature type="domain" description="Pectate lyase" evidence="9">
    <location>
        <begin position="260"/>
        <end position="436"/>
    </location>
</feature>